<dbReference type="PANTHER" id="PTHR30055:SF226">
    <property type="entry name" value="HTH-TYPE TRANSCRIPTIONAL REGULATOR PKSA"/>
    <property type="match status" value="1"/>
</dbReference>
<reference evidence="4 5" key="1">
    <citation type="submission" date="2020-08" db="EMBL/GenBank/DDBJ databases">
        <title>Genomic Encyclopedia of Type Strains, Phase III (KMG-III): the genomes of soil and plant-associated and newly described type strains.</title>
        <authorList>
            <person name="Whitman W."/>
        </authorList>
    </citation>
    <scope>NUCLEOTIDE SEQUENCE [LARGE SCALE GENOMIC DNA]</scope>
    <source>
        <strain evidence="4 5">CECT 8799</strain>
    </source>
</reference>
<dbReference type="AlphaFoldDB" id="A0A7W4Z9I9"/>
<dbReference type="InterPro" id="IPR001647">
    <property type="entry name" value="HTH_TetR"/>
</dbReference>
<keyword evidence="5" id="KW-1185">Reference proteome</keyword>
<dbReference type="InterPro" id="IPR050109">
    <property type="entry name" value="HTH-type_TetR-like_transc_reg"/>
</dbReference>
<sequence>MGDSLMIQKRQFEDETAGKLIAAGMQLFGEFGFKGTTTRMIASEAHSNIGSIAYYFGNKRNLYLAIIRHIADRMREQFDLDMMKKGQLPEGLTQEEARLALRRIVKDMIRTFIADDEASCWLLLVMREQAHPTEAFDILYEEVFDMVYKFLGSLIAILIDIDERDTRVTLEAHTLVGQIVFFLVGRIPLLRRLENKNGYDAELIDLVEKTILSHIDFYVNNSFQSDTKVE</sequence>
<protein>
    <submittedName>
        <fullName evidence="4">AcrR family transcriptional regulator</fullName>
    </submittedName>
</protein>
<dbReference type="RefSeq" id="WP_221191809.1">
    <property type="nucleotide sequence ID" value="NZ_JACHWZ010000004.1"/>
</dbReference>
<dbReference type="InterPro" id="IPR036271">
    <property type="entry name" value="Tet_transcr_reg_TetR-rel_C_sf"/>
</dbReference>
<dbReference type="InterPro" id="IPR009057">
    <property type="entry name" value="Homeodomain-like_sf"/>
</dbReference>
<dbReference type="Gene3D" id="1.10.10.60">
    <property type="entry name" value="Homeodomain-like"/>
    <property type="match status" value="1"/>
</dbReference>
<evidence type="ECO:0000256" key="1">
    <source>
        <dbReference type="ARBA" id="ARBA00023125"/>
    </source>
</evidence>
<evidence type="ECO:0000256" key="2">
    <source>
        <dbReference type="PROSITE-ProRule" id="PRU00335"/>
    </source>
</evidence>
<feature type="DNA-binding region" description="H-T-H motif" evidence="2">
    <location>
        <begin position="37"/>
        <end position="56"/>
    </location>
</feature>
<comment type="caution">
    <text evidence="4">The sequence shown here is derived from an EMBL/GenBank/DDBJ whole genome shotgun (WGS) entry which is preliminary data.</text>
</comment>
<dbReference type="Pfam" id="PF09209">
    <property type="entry name" value="CecR_C"/>
    <property type="match status" value="1"/>
</dbReference>
<name>A0A7W4Z9I9_9GAMM</name>
<proteinExistence type="predicted"/>
<keyword evidence="1 2" id="KW-0238">DNA-binding</keyword>
<dbReference type="Proteomes" id="UP000535937">
    <property type="component" value="Unassembled WGS sequence"/>
</dbReference>
<dbReference type="SUPFAM" id="SSF46689">
    <property type="entry name" value="Homeodomain-like"/>
    <property type="match status" value="1"/>
</dbReference>
<dbReference type="GO" id="GO:0003700">
    <property type="term" value="F:DNA-binding transcription factor activity"/>
    <property type="evidence" value="ECO:0007669"/>
    <property type="project" value="TreeGrafter"/>
</dbReference>
<evidence type="ECO:0000259" key="3">
    <source>
        <dbReference type="PROSITE" id="PS50977"/>
    </source>
</evidence>
<dbReference type="PROSITE" id="PS50977">
    <property type="entry name" value="HTH_TETR_2"/>
    <property type="match status" value="1"/>
</dbReference>
<evidence type="ECO:0000313" key="4">
    <source>
        <dbReference type="EMBL" id="MBB3060284.1"/>
    </source>
</evidence>
<dbReference type="PANTHER" id="PTHR30055">
    <property type="entry name" value="HTH-TYPE TRANSCRIPTIONAL REGULATOR RUTR"/>
    <property type="match status" value="1"/>
</dbReference>
<dbReference type="InterPro" id="IPR015292">
    <property type="entry name" value="Tscrpt_reg_YbiH_C"/>
</dbReference>
<dbReference type="Gene3D" id="1.10.357.10">
    <property type="entry name" value="Tetracycline Repressor, domain 2"/>
    <property type="match status" value="1"/>
</dbReference>
<gene>
    <name evidence="4" type="ORF">FHS09_001099</name>
</gene>
<accession>A0A7W4Z9I9</accession>
<feature type="domain" description="HTH tetR-type" evidence="3">
    <location>
        <begin position="14"/>
        <end position="74"/>
    </location>
</feature>
<dbReference type="Pfam" id="PF00440">
    <property type="entry name" value="TetR_N"/>
    <property type="match status" value="1"/>
</dbReference>
<dbReference type="SUPFAM" id="SSF48498">
    <property type="entry name" value="Tetracyclin repressor-like, C-terminal domain"/>
    <property type="match status" value="1"/>
</dbReference>
<dbReference type="GO" id="GO:0000976">
    <property type="term" value="F:transcription cis-regulatory region binding"/>
    <property type="evidence" value="ECO:0007669"/>
    <property type="project" value="TreeGrafter"/>
</dbReference>
<evidence type="ECO:0000313" key="5">
    <source>
        <dbReference type="Proteomes" id="UP000535937"/>
    </source>
</evidence>
<dbReference type="EMBL" id="JACHWZ010000004">
    <property type="protein sequence ID" value="MBB3060284.1"/>
    <property type="molecule type" value="Genomic_DNA"/>
</dbReference>
<organism evidence="4 5">
    <name type="scientific">Microbulbifer rhizosphaerae</name>
    <dbReference type="NCBI Taxonomy" id="1562603"/>
    <lineage>
        <taxon>Bacteria</taxon>
        <taxon>Pseudomonadati</taxon>
        <taxon>Pseudomonadota</taxon>
        <taxon>Gammaproteobacteria</taxon>
        <taxon>Cellvibrionales</taxon>
        <taxon>Microbulbiferaceae</taxon>
        <taxon>Microbulbifer</taxon>
    </lineage>
</organism>